<evidence type="ECO:0000256" key="8">
    <source>
        <dbReference type="ARBA" id="ARBA00022723"/>
    </source>
</evidence>
<keyword evidence="11 17" id="KW-0460">Magnesium</keyword>
<feature type="binding site" evidence="16">
    <location>
        <position position="157"/>
    </location>
    <ligand>
        <name>substrate</name>
    </ligand>
</feature>
<organism evidence="21 22">
    <name type="scientific">Oligella ureolytica</name>
    <dbReference type="NCBI Taxonomy" id="90244"/>
    <lineage>
        <taxon>Bacteria</taxon>
        <taxon>Pseudomonadati</taxon>
        <taxon>Pseudomonadota</taxon>
        <taxon>Betaproteobacteria</taxon>
        <taxon>Burkholderiales</taxon>
        <taxon>Alcaligenaceae</taxon>
        <taxon>Oligella</taxon>
    </lineage>
</organism>
<feature type="binding site" evidence="17">
    <location>
        <position position="9"/>
    </location>
    <ligand>
        <name>a divalent metal cation</name>
        <dbReference type="ChEBI" id="CHEBI:60240"/>
        <label>1</label>
        <note>catalytic</note>
    </ligand>
</feature>
<protein>
    <recommendedName>
        <fullName evidence="3 18">DNA polymerase III subunit epsilon</fullName>
        <ecNumber evidence="2 18">2.7.7.7</ecNumber>
    </recommendedName>
</protein>
<comment type="cofactor">
    <cofactor evidence="1 18">
        <name>Mn(2+)</name>
        <dbReference type="ChEBI" id="CHEBI:29035"/>
    </cofactor>
</comment>
<dbReference type="SUPFAM" id="SSF53098">
    <property type="entry name" value="Ribonuclease H-like"/>
    <property type="match status" value="1"/>
</dbReference>
<proteinExistence type="predicted"/>
<dbReference type="GO" id="GO:0045004">
    <property type="term" value="P:DNA replication proofreading"/>
    <property type="evidence" value="ECO:0007669"/>
    <property type="project" value="TreeGrafter"/>
</dbReference>
<dbReference type="GO" id="GO:0003677">
    <property type="term" value="F:DNA binding"/>
    <property type="evidence" value="ECO:0007669"/>
    <property type="project" value="InterPro"/>
</dbReference>
<feature type="binding site" evidence="17">
    <location>
        <position position="7"/>
    </location>
    <ligand>
        <name>a divalent metal cation</name>
        <dbReference type="ChEBI" id="CHEBI:60240"/>
        <label>1</label>
        <note>catalytic</note>
    </ligand>
</feature>
<comment type="cofactor">
    <cofactor evidence="17">
        <name>Mg(2+)</name>
        <dbReference type="ChEBI" id="CHEBI:18420"/>
    </cofactor>
    <cofactor evidence="17">
        <name>Mn(2+)</name>
        <dbReference type="ChEBI" id="CHEBI:29035"/>
    </cofactor>
    <text evidence="17">Binds 2 divalent metal cations. Magnesium or manganese.</text>
</comment>
<feature type="binding site" evidence="16">
    <location>
        <position position="57"/>
    </location>
    <ligand>
        <name>substrate</name>
    </ligand>
</feature>
<feature type="active site" description="Proton acceptor" evidence="15">
    <location>
        <position position="152"/>
    </location>
</feature>
<accession>A0A378XJJ4</accession>
<keyword evidence="4 18" id="KW-0808">Transferase</keyword>
<dbReference type="AlphaFoldDB" id="A0A378XJJ4"/>
<evidence type="ECO:0000256" key="16">
    <source>
        <dbReference type="PIRSR" id="PIRSR606309-2"/>
    </source>
</evidence>
<gene>
    <name evidence="18 21" type="primary">dnaQ</name>
    <name evidence="20" type="ORF">I6G29_10480</name>
    <name evidence="21" type="ORF">NCTC11997_02159</name>
</gene>
<name>A0A378XJJ4_9BURK</name>
<comment type="catalytic activity">
    <reaction evidence="14 18">
        <text>DNA(n) + a 2'-deoxyribonucleoside 5'-triphosphate = DNA(n+1) + diphosphate</text>
        <dbReference type="Rhea" id="RHEA:22508"/>
        <dbReference type="Rhea" id="RHEA-COMP:17339"/>
        <dbReference type="Rhea" id="RHEA-COMP:17340"/>
        <dbReference type="ChEBI" id="CHEBI:33019"/>
        <dbReference type="ChEBI" id="CHEBI:61560"/>
        <dbReference type="ChEBI" id="CHEBI:173112"/>
        <dbReference type="EC" id="2.7.7.7"/>
    </reaction>
</comment>
<evidence type="ECO:0000256" key="4">
    <source>
        <dbReference type="ARBA" id="ARBA00022679"/>
    </source>
</evidence>
<evidence type="ECO:0000256" key="3">
    <source>
        <dbReference type="ARBA" id="ARBA00020352"/>
    </source>
</evidence>
<keyword evidence="6 18" id="KW-0235">DNA replication</keyword>
<evidence type="ECO:0000256" key="14">
    <source>
        <dbReference type="ARBA" id="ARBA00049244"/>
    </source>
</evidence>
<evidence type="ECO:0000256" key="12">
    <source>
        <dbReference type="ARBA" id="ARBA00022932"/>
    </source>
</evidence>
<evidence type="ECO:0000256" key="7">
    <source>
        <dbReference type="ARBA" id="ARBA00022722"/>
    </source>
</evidence>
<keyword evidence="12 18" id="KW-0239">DNA-directed DNA polymerase</keyword>
<dbReference type="GO" id="GO:0008408">
    <property type="term" value="F:3'-5' exonuclease activity"/>
    <property type="evidence" value="ECO:0007669"/>
    <property type="project" value="TreeGrafter"/>
</dbReference>
<dbReference type="PANTHER" id="PTHR30231">
    <property type="entry name" value="DNA POLYMERASE III SUBUNIT EPSILON"/>
    <property type="match status" value="1"/>
</dbReference>
<evidence type="ECO:0000256" key="1">
    <source>
        <dbReference type="ARBA" id="ARBA00001936"/>
    </source>
</evidence>
<dbReference type="STRING" id="1122619.GCA_000373745_00413"/>
<dbReference type="InterPro" id="IPR006309">
    <property type="entry name" value="DnaQ_proteo"/>
</dbReference>
<dbReference type="InterPro" id="IPR012337">
    <property type="entry name" value="RNaseH-like_sf"/>
</dbReference>
<dbReference type="EMBL" id="UGSB01000001">
    <property type="protein sequence ID" value="SUA56711.1"/>
    <property type="molecule type" value="Genomic_DNA"/>
</dbReference>
<dbReference type="InterPro" id="IPR013520">
    <property type="entry name" value="Ribonucl_H"/>
</dbReference>
<dbReference type="Proteomes" id="UP000254603">
    <property type="component" value="Unassembled WGS sequence"/>
</dbReference>
<reference evidence="21 22" key="1">
    <citation type="submission" date="2018-06" db="EMBL/GenBank/DDBJ databases">
        <authorList>
            <consortium name="Pathogen Informatics"/>
            <person name="Doyle S."/>
        </authorList>
    </citation>
    <scope>NUCLEOTIDE SEQUENCE [LARGE SCALE GENOMIC DNA]</scope>
    <source>
        <strain evidence="21 22">NCTC11997</strain>
    </source>
</reference>
<evidence type="ECO:0000259" key="19">
    <source>
        <dbReference type="SMART" id="SM00479"/>
    </source>
</evidence>
<evidence type="ECO:0000256" key="18">
    <source>
        <dbReference type="RuleBase" id="RU364087"/>
    </source>
</evidence>
<evidence type="ECO:0000256" key="9">
    <source>
        <dbReference type="ARBA" id="ARBA00022801"/>
    </source>
</evidence>
<dbReference type="NCBIfam" id="TIGR01406">
    <property type="entry name" value="dnaQ_proteo"/>
    <property type="match status" value="1"/>
</dbReference>
<feature type="domain" description="Exonuclease" evidence="19">
    <location>
        <begin position="2"/>
        <end position="174"/>
    </location>
</feature>
<dbReference type="InterPro" id="IPR036397">
    <property type="entry name" value="RNaseH_sf"/>
</dbReference>
<dbReference type="CDD" id="cd06131">
    <property type="entry name" value="DNA_pol_III_epsilon_Ecoli_like"/>
    <property type="match status" value="1"/>
</dbReference>
<keyword evidence="5 18" id="KW-0548">Nucleotidyltransferase</keyword>
<dbReference type="RefSeq" id="WP_018573595.1">
    <property type="nucleotide sequence ID" value="NZ_CP065725.1"/>
</dbReference>
<evidence type="ECO:0000256" key="2">
    <source>
        <dbReference type="ARBA" id="ARBA00012417"/>
    </source>
</evidence>
<comment type="function">
    <text evidence="18">DNA polymerase III is a complex, multichain enzyme responsible for most of the replicative synthesis in bacteria. The epsilon subunit contain the editing function and is a proofreading 3'-5' exonuclease.</text>
</comment>
<dbReference type="GO" id="GO:0005829">
    <property type="term" value="C:cytosol"/>
    <property type="evidence" value="ECO:0007669"/>
    <property type="project" value="TreeGrafter"/>
</dbReference>
<keyword evidence="7 18" id="KW-0540">Nuclease</keyword>
<reference evidence="20 23" key="2">
    <citation type="submission" date="2020-12" db="EMBL/GenBank/DDBJ databases">
        <title>FDA dAtabase for Regulatory Grade micrObial Sequences (FDA-ARGOS): Supporting development and validation of Infectious Disease Dx tests.</title>
        <authorList>
            <person name="Sproer C."/>
            <person name="Gronow S."/>
            <person name="Severitt S."/>
            <person name="Schroder I."/>
            <person name="Tallon L."/>
            <person name="Sadzewicz L."/>
            <person name="Zhao X."/>
            <person name="Boylan J."/>
            <person name="Ott S."/>
            <person name="Bowen H."/>
            <person name="Vavikolanu K."/>
            <person name="Mehta A."/>
            <person name="Aluvathingal J."/>
            <person name="Nadendla S."/>
            <person name="Lowell S."/>
            <person name="Myers T."/>
            <person name="Yan Y."/>
            <person name="Sichtig H."/>
        </authorList>
    </citation>
    <scope>NUCLEOTIDE SEQUENCE [LARGE SCALE GENOMIC DNA]</scope>
    <source>
        <strain evidence="20 23">FDAARGOS_872</strain>
    </source>
</reference>
<feature type="binding site" evidence="16">
    <location>
        <position position="7"/>
    </location>
    <ligand>
        <name>substrate</name>
    </ligand>
</feature>
<evidence type="ECO:0000256" key="10">
    <source>
        <dbReference type="ARBA" id="ARBA00022839"/>
    </source>
</evidence>
<dbReference type="NCBIfam" id="TIGR00573">
    <property type="entry name" value="dnaq"/>
    <property type="match status" value="1"/>
</dbReference>
<keyword evidence="10 18" id="KW-0269">Exonuclease</keyword>
<dbReference type="EMBL" id="CP065725">
    <property type="protein sequence ID" value="QPT39565.1"/>
    <property type="molecule type" value="Genomic_DNA"/>
</dbReference>
<evidence type="ECO:0000256" key="6">
    <source>
        <dbReference type="ARBA" id="ARBA00022705"/>
    </source>
</evidence>
<evidence type="ECO:0000256" key="13">
    <source>
        <dbReference type="ARBA" id="ARBA00023211"/>
    </source>
</evidence>
<dbReference type="OrthoDB" id="9804290at2"/>
<evidence type="ECO:0000256" key="15">
    <source>
        <dbReference type="PIRSR" id="PIRSR606309-1"/>
    </source>
</evidence>
<dbReference type="InterPro" id="IPR006054">
    <property type="entry name" value="DnaQ"/>
</dbReference>
<dbReference type="Gene3D" id="3.30.420.10">
    <property type="entry name" value="Ribonuclease H-like superfamily/Ribonuclease H"/>
    <property type="match status" value="1"/>
</dbReference>
<dbReference type="Proteomes" id="UP000594903">
    <property type="component" value="Chromosome"/>
</dbReference>
<dbReference type="GO" id="GO:0003887">
    <property type="term" value="F:DNA-directed DNA polymerase activity"/>
    <property type="evidence" value="ECO:0007669"/>
    <property type="project" value="UniProtKB-KW"/>
</dbReference>
<evidence type="ECO:0000313" key="22">
    <source>
        <dbReference type="Proteomes" id="UP000254603"/>
    </source>
</evidence>
<evidence type="ECO:0000256" key="5">
    <source>
        <dbReference type="ARBA" id="ARBA00022695"/>
    </source>
</evidence>
<sequence>MRQIVLDTETTGIDAKNGDRIIEIGCVELVNRQPTGNNLHIYINPERESDPGALAVHGLTTEFLSQYNTFDQHAQEIADYLADAELLIHNAPFDVGFLNAEFARYNMAPVQEIAGKVTDTLALARSKFPGQRNSLDALCDRLKISNEHRVLHGALLDAELLAEVWLAMTREQFGLLDAFQNEDQASVSQSDTAAAGFINALNLPVIQADAEELKEHQVYVEVLDKAIGEQSLWHRFK</sequence>
<feature type="binding site" evidence="16">
    <location>
        <position position="9"/>
    </location>
    <ligand>
        <name>substrate</name>
    </ligand>
</feature>
<dbReference type="EC" id="2.7.7.7" evidence="2 18"/>
<dbReference type="FunFam" id="3.30.420.10:FF:000012">
    <property type="entry name" value="DNA polymerase III subunit epsilon"/>
    <property type="match status" value="1"/>
</dbReference>
<keyword evidence="23" id="KW-1185">Reference proteome</keyword>
<dbReference type="GO" id="GO:0046872">
    <property type="term" value="F:metal ion binding"/>
    <property type="evidence" value="ECO:0007669"/>
    <property type="project" value="UniProtKB-KW"/>
</dbReference>
<dbReference type="Pfam" id="PF00929">
    <property type="entry name" value="RNase_T"/>
    <property type="match status" value="1"/>
</dbReference>
<dbReference type="PANTHER" id="PTHR30231:SF41">
    <property type="entry name" value="DNA POLYMERASE III SUBUNIT EPSILON"/>
    <property type="match status" value="1"/>
</dbReference>
<dbReference type="NCBIfam" id="NF004316">
    <property type="entry name" value="PRK05711.1"/>
    <property type="match status" value="1"/>
</dbReference>
<evidence type="ECO:0000313" key="20">
    <source>
        <dbReference type="EMBL" id="QPT39565.1"/>
    </source>
</evidence>
<keyword evidence="8 17" id="KW-0479">Metal-binding</keyword>
<evidence type="ECO:0000313" key="21">
    <source>
        <dbReference type="EMBL" id="SUA56711.1"/>
    </source>
</evidence>
<dbReference type="SMART" id="SM00479">
    <property type="entry name" value="EXOIII"/>
    <property type="match status" value="1"/>
</dbReference>
<comment type="subunit">
    <text evidence="18">DNA polymerase III contains a core (composed of alpha, epsilon and theta chains) that associates with a tau subunit. This core dimerizes to form the POLIII' complex. PolIII' associates with the gamma complex (composed of gamma, delta, delta', psi and chi chains) and with the beta chain to form the complete DNA polymerase III complex.</text>
</comment>
<keyword evidence="13 17" id="KW-0464">Manganese</keyword>
<evidence type="ECO:0000313" key="23">
    <source>
        <dbReference type="Proteomes" id="UP000594903"/>
    </source>
</evidence>
<feature type="binding site" evidence="17">
    <location>
        <position position="157"/>
    </location>
    <ligand>
        <name>a divalent metal cation</name>
        <dbReference type="ChEBI" id="CHEBI:60240"/>
        <label>1</label>
        <note>catalytic</note>
    </ligand>
</feature>
<keyword evidence="9 18" id="KW-0378">Hydrolase</keyword>
<evidence type="ECO:0000256" key="17">
    <source>
        <dbReference type="PIRSR" id="PIRSR606309-3"/>
    </source>
</evidence>
<evidence type="ECO:0000256" key="11">
    <source>
        <dbReference type="ARBA" id="ARBA00022842"/>
    </source>
</evidence>